<reference evidence="2" key="1">
    <citation type="submission" date="2018-05" db="EMBL/GenBank/DDBJ databases">
        <title>Luteimonas pekinense sp. nov., isolated from human Meibomian gland secretions, Beijing, China.</title>
        <authorList>
            <person name="Wen T."/>
            <person name="Bai H."/>
            <person name="Lv H."/>
        </authorList>
    </citation>
    <scope>NUCLEOTIDE SEQUENCE [LARGE SCALE GENOMIC DNA]</scope>
    <source>
        <strain evidence="2">83-4</strain>
    </source>
</reference>
<keyword evidence="2" id="KW-1185">Reference proteome</keyword>
<dbReference type="EMBL" id="CP029556">
    <property type="protein sequence ID" value="AXA83708.1"/>
    <property type="molecule type" value="Genomic_DNA"/>
</dbReference>
<evidence type="ECO:0000313" key="2">
    <source>
        <dbReference type="Proteomes" id="UP000251842"/>
    </source>
</evidence>
<dbReference type="Proteomes" id="UP000251842">
    <property type="component" value="Chromosome"/>
</dbReference>
<organism evidence="1 2">
    <name type="scientific">Solilutibacter oculi</name>
    <dbReference type="NCBI Taxonomy" id="2698682"/>
    <lineage>
        <taxon>Bacteria</taxon>
        <taxon>Pseudomonadati</taxon>
        <taxon>Pseudomonadota</taxon>
        <taxon>Gammaproteobacteria</taxon>
        <taxon>Lysobacterales</taxon>
        <taxon>Lysobacteraceae</taxon>
        <taxon>Solilutibacter</taxon>
    </lineage>
</organism>
<sequence length="92" mass="10249">MADPGTLGDMGCVTHGFIPYALRTFAAKYPDKRQRMAKGAEALKMVNHYESIMSARHLADYDTTSSGDYDPRMVVLHLGRVDRLLKFAASIK</sequence>
<accession>A0A344J3U8</accession>
<dbReference type="KEGG" id="lue:DCD74_02470"/>
<name>A0A344J3U8_9GAMM</name>
<protein>
    <submittedName>
        <fullName evidence="1">Uncharacterized protein</fullName>
    </submittedName>
</protein>
<proteinExistence type="predicted"/>
<gene>
    <name evidence="1" type="ORF">DCD74_02470</name>
</gene>
<evidence type="ECO:0000313" key="1">
    <source>
        <dbReference type="EMBL" id="AXA83708.1"/>
    </source>
</evidence>
<dbReference type="AlphaFoldDB" id="A0A344J3U8"/>